<protein>
    <submittedName>
        <fullName evidence="4">Uncharacterized protein</fullName>
    </submittedName>
</protein>
<feature type="compositionally biased region" description="Low complexity" evidence="1">
    <location>
        <begin position="122"/>
        <end position="153"/>
    </location>
</feature>
<name>A0A088SID6_LEIPA</name>
<dbReference type="GeneID" id="22578449"/>
<proteinExistence type="predicted"/>
<evidence type="ECO:0000256" key="2">
    <source>
        <dbReference type="SAM" id="Phobius"/>
    </source>
</evidence>
<dbReference type="KEGG" id="lpan:LPMP_332960"/>
<feature type="chain" id="PRO_5001839463" evidence="3">
    <location>
        <begin position="40"/>
        <end position="394"/>
    </location>
</feature>
<reference evidence="4 5" key="1">
    <citation type="journal article" date="2015" name="Sci. Rep.">
        <title>The genome of Leishmania panamensis: insights into genomics of the L. (Viannia) subgenus.</title>
        <authorList>
            <person name="Llanes A."/>
            <person name="Restrepo C.M."/>
            <person name="Vecchio G.D."/>
            <person name="Anguizola F.J."/>
            <person name="Lleonart R."/>
        </authorList>
    </citation>
    <scope>NUCLEOTIDE SEQUENCE [LARGE SCALE GENOMIC DNA]</scope>
    <source>
        <strain evidence="4 5">MHOM/PA/94/PSC-1</strain>
    </source>
</reference>
<dbReference type="EMBL" id="CP009402">
    <property type="protein sequence ID" value="AIO01587.1"/>
    <property type="molecule type" value="Genomic_DNA"/>
</dbReference>
<dbReference type="PROSITE" id="PS51257">
    <property type="entry name" value="PROKAR_LIPOPROTEIN"/>
    <property type="match status" value="1"/>
</dbReference>
<feature type="region of interest" description="Disordered" evidence="1">
    <location>
        <begin position="45"/>
        <end position="69"/>
    </location>
</feature>
<keyword evidence="2" id="KW-0472">Membrane</keyword>
<feature type="compositionally biased region" description="Low complexity" evidence="1">
    <location>
        <begin position="163"/>
        <end position="192"/>
    </location>
</feature>
<evidence type="ECO:0000313" key="5">
    <source>
        <dbReference type="Proteomes" id="UP000063063"/>
    </source>
</evidence>
<dbReference type="RefSeq" id="XP_010702387.1">
    <property type="nucleotide sequence ID" value="XM_010704085.1"/>
</dbReference>
<evidence type="ECO:0000256" key="3">
    <source>
        <dbReference type="SAM" id="SignalP"/>
    </source>
</evidence>
<dbReference type="VEuPathDB" id="TriTrypDB:LPMP_332960"/>
<keyword evidence="2" id="KW-0812">Transmembrane</keyword>
<keyword evidence="2" id="KW-1133">Transmembrane helix</keyword>
<organism evidence="4 5">
    <name type="scientific">Leishmania panamensis</name>
    <dbReference type="NCBI Taxonomy" id="5679"/>
    <lineage>
        <taxon>Eukaryota</taxon>
        <taxon>Discoba</taxon>
        <taxon>Euglenozoa</taxon>
        <taxon>Kinetoplastea</taxon>
        <taxon>Metakinetoplastina</taxon>
        <taxon>Trypanosomatida</taxon>
        <taxon>Trypanosomatidae</taxon>
        <taxon>Leishmaniinae</taxon>
        <taxon>Leishmania</taxon>
        <taxon>Leishmania guyanensis species complex</taxon>
    </lineage>
</organism>
<dbReference type="OrthoDB" id="267914at2759"/>
<feature type="compositionally biased region" description="Low complexity" evidence="1">
    <location>
        <begin position="85"/>
        <end position="101"/>
    </location>
</feature>
<sequence>MVHPSQRGRSDGRYRTTVLCAFLALALILAALGCTPVRAQHRMRELEERERNASENADKIAGGSGHKDYEAATKDGLFRDADMQTESSSDSVESSDMVTVSQSGAVSSSLETVDAPSTEQGSSSSVPASSARAQPNSSSSSESSDPSIASSFSEINKGEQSNHSGTSAIISTTTTSPSTTTTTATPTTSHSTGGDGKSTVVAFLFFIVFIAALIMYSGRLCPSKCPFFDYNGGRPGSGLRLEMQPQLQRYTNLRGNEGGRDIFVEMGGKPTQRMRDSGAHHDSGAMDSFSFLVQNNPAAVYEPFGSSGFSAGPEAAQAPQTFENSLKSLRKGMRGHTSTTAVSSPVPATTTGTLGFGTGSPLACSTADTRSSYTGTITTPLTKMTPRVEEDWEW</sequence>
<feature type="compositionally biased region" description="Polar residues" evidence="1">
    <location>
        <begin position="102"/>
        <end position="121"/>
    </location>
</feature>
<feature type="region of interest" description="Disordered" evidence="1">
    <location>
        <begin position="83"/>
        <end position="194"/>
    </location>
</feature>
<evidence type="ECO:0000313" key="4">
    <source>
        <dbReference type="EMBL" id="AIO01587.1"/>
    </source>
</evidence>
<keyword evidence="5" id="KW-1185">Reference proteome</keyword>
<keyword evidence="3" id="KW-0732">Signal</keyword>
<dbReference type="AlphaFoldDB" id="A0A088SID6"/>
<gene>
    <name evidence="4" type="ORF">LPMP_332960</name>
</gene>
<evidence type="ECO:0000256" key="1">
    <source>
        <dbReference type="SAM" id="MobiDB-lite"/>
    </source>
</evidence>
<dbReference type="Proteomes" id="UP000063063">
    <property type="component" value="Chromosome 33"/>
</dbReference>
<feature type="compositionally biased region" description="Basic and acidic residues" evidence="1">
    <location>
        <begin position="45"/>
        <end position="58"/>
    </location>
</feature>
<feature type="transmembrane region" description="Helical" evidence="2">
    <location>
        <begin position="200"/>
        <end position="218"/>
    </location>
</feature>
<dbReference type="eggNOG" id="ENOG502SK72">
    <property type="taxonomic scope" value="Eukaryota"/>
</dbReference>
<feature type="signal peptide" evidence="3">
    <location>
        <begin position="1"/>
        <end position="39"/>
    </location>
</feature>
<accession>A0A088SID6</accession>